<gene>
    <name evidence="1" type="ORF">TNIN_232001</name>
</gene>
<keyword evidence="2" id="KW-1185">Reference proteome</keyword>
<comment type="caution">
    <text evidence="1">The sequence shown here is derived from an EMBL/GenBank/DDBJ whole genome shotgun (WGS) entry which is preliminary data.</text>
</comment>
<evidence type="ECO:0000313" key="2">
    <source>
        <dbReference type="Proteomes" id="UP000886998"/>
    </source>
</evidence>
<evidence type="ECO:0000313" key="1">
    <source>
        <dbReference type="EMBL" id="GFY58063.1"/>
    </source>
</evidence>
<proteinExistence type="predicted"/>
<accession>A0A8X6XRX9</accession>
<protein>
    <submittedName>
        <fullName evidence="1">Uncharacterized protein</fullName>
    </submittedName>
</protein>
<dbReference type="EMBL" id="BMAV01011896">
    <property type="protein sequence ID" value="GFY58063.1"/>
    <property type="molecule type" value="Genomic_DNA"/>
</dbReference>
<dbReference type="Proteomes" id="UP000886998">
    <property type="component" value="Unassembled WGS sequence"/>
</dbReference>
<reference evidence="1" key="1">
    <citation type="submission" date="2020-08" db="EMBL/GenBank/DDBJ databases">
        <title>Multicomponent nature underlies the extraordinary mechanical properties of spider dragline silk.</title>
        <authorList>
            <person name="Kono N."/>
            <person name="Nakamura H."/>
            <person name="Mori M."/>
            <person name="Yoshida Y."/>
            <person name="Ohtoshi R."/>
            <person name="Malay A.D."/>
            <person name="Moran D.A.P."/>
            <person name="Tomita M."/>
            <person name="Numata K."/>
            <person name="Arakawa K."/>
        </authorList>
    </citation>
    <scope>NUCLEOTIDE SEQUENCE</scope>
</reference>
<name>A0A8X6XRX9_9ARAC</name>
<organism evidence="1 2">
    <name type="scientific">Trichonephila inaurata madagascariensis</name>
    <dbReference type="NCBI Taxonomy" id="2747483"/>
    <lineage>
        <taxon>Eukaryota</taxon>
        <taxon>Metazoa</taxon>
        <taxon>Ecdysozoa</taxon>
        <taxon>Arthropoda</taxon>
        <taxon>Chelicerata</taxon>
        <taxon>Arachnida</taxon>
        <taxon>Araneae</taxon>
        <taxon>Araneomorphae</taxon>
        <taxon>Entelegynae</taxon>
        <taxon>Araneoidea</taxon>
        <taxon>Nephilidae</taxon>
        <taxon>Trichonephila</taxon>
        <taxon>Trichonephila inaurata</taxon>
    </lineage>
</organism>
<dbReference type="AlphaFoldDB" id="A0A8X6XRX9"/>
<sequence length="91" mass="9862">MSSAIPDELGLLLSTIKNFLYPSINMFCLSSLVIEILRLSQSEMGCVAGIGIPVPVGVEDLLEDKSVIFRVAEESLNITLTMSLAFDTRSP</sequence>